<accession>A0AAV3B9F2</accession>
<evidence type="ECO:0000313" key="2">
    <source>
        <dbReference type="Proteomes" id="UP001181693"/>
    </source>
</evidence>
<comment type="caution">
    <text evidence="1">The sequence shown here is derived from an EMBL/GenBank/DDBJ whole genome shotgun (WGS) entry which is preliminary data.</text>
</comment>
<proteinExistence type="predicted"/>
<organism evidence="1 2">
    <name type="scientific">Pyxicephalus adspersus</name>
    <name type="common">African bullfrog</name>
    <dbReference type="NCBI Taxonomy" id="30357"/>
    <lineage>
        <taxon>Eukaryota</taxon>
        <taxon>Metazoa</taxon>
        <taxon>Chordata</taxon>
        <taxon>Craniata</taxon>
        <taxon>Vertebrata</taxon>
        <taxon>Euteleostomi</taxon>
        <taxon>Amphibia</taxon>
        <taxon>Batrachia</taxon>
        <taxon>Anura</taxon>
        <taxon>Neobatrachia</taxon>
        <taxon>Ranoidea</taxon>
        <taxon>Pyxicephalidae</taxon>
        <taxon>Pyxicephalinae</taxon>
        <taxon>Pyxicephalus</taxon>
    </lineage>
</organism>
<dbReference type="EMBL" id="DYDO01000001">
    <property type="protein sequence ID" value="DBA33480.1"/>
    <property type="molecule type" value="Genomic_DNA"/>
</dbReference>
<sequence length="96" mass="11300">MFGQSLTTRMRIYWKNQSTDIQILILYVCLCVYVPRFSSSYQLWQTSILRDCSAQTCRMPAMDSINPCFTSWHPAKLIVLFFSIYTEPILYSEHNS</sequence>
<protein>
    <submittedName>
        <fullName evidence="1">Uncharacterized protein</fullName>
    </submittedName>
</protein>
<evidence type="ECO:0000313" key="1">
    <source>
        <dbReference type="EMBL" id="DBA33480.1"/>
    </source>
</evidence>
<dbReference type="AlphaFoldDB" id="A0AAV3B9F2"/>
<dbReference type="Proteomes" id="UP001181693">
    <property type="component" value="Unassembled WGS sequence"/>
</dbReference>
<keyword evidence="2" id="KW-1185">Reference proteome</keyword>
<name>A0AAV3B9F2_PYXAD</name>
<gene>
    <name evidence="1" type="ORF">GDO54_001159</name>
</gene>
<reference evidence="1" key="1">
    <citation type="thesis" date="2020" institute="ProQuest LLC" country="789 East Eisenhower Parkway, Ann Arbor, MI, USA">
        <title>Comparative Genomics and Chromosome Evolution.</title>
        <authorList>
            <person name="Mudd A.B."/>
        </authorList>
    </citation>
    <scope>NUCLEOTIDE SEQUENCE</scope>
    <source>
        <strain evidence="1">1538</strain>
        <tissue evidence="1">Blood</tissue>
    </source>
</reference>